<gene>
    <name evidence="2" type="ORF">SCODWIG_03184</name>
</gene>
<feature type="region of interest" description="Disordered" evidence="1">
    <location>
        <begin position="229"/>
        <end position="307"/>
    </location>
</feature>
<feature type="compositionally biased region" description="Polar residues" evidence="1">
    <location>
        <begin position="600"/>
        <end position="672"/>
    </location>
</feature>
<feature type="region of interest" description="Disordered" evidence="1">
    <location>
        <begin position="579"/>
        <end position="677"/>
    </location>
</feature>
<feature type="compositionally biased region" description="Low complexity" evidence="1">
    <location>
        <begin position="579"/>
        <end position="599"/>
    </location>
</feature>
<feature type="compositionally biased region" description="Low complexity" evidence="1">
    <location>
        <begin position="167"/>
        <end position="185"/>
    </location>
</feature>
<dbReference type="InterPro" id="IPR011009">
    <property type="entry name" value="Kinase-like_dom_sf"/>
</dbReference>
<feature type="region of interest" description="Disordered" evidence="1">
    <location>
        <begin position="164"/>
        <end position="185"/>
    </location>
</feature>
<dbReference type="Gene3D" id="1.10.510.10">
    <property type="entry name" value="Transferase(Phosphotransferase) domain 1"/>
    <property type="match status" value="1"/>
</dbReference>
<feature type="region of interest" description="Disordered" evidence="1">
    <location>
        <begin position="519"/>
        <end position="546"/>
    </location>
</feature>
<dbReference type="Pfam" id="PF12330">
    <property type="entry name" value="Haspin_kinase"/>
    <property type="match status" value="1"/>
</dbReference>
<feature type="compositionally biased region" description="Low complexity" evidence="1">
    <location>
        <begin position="298"/>
        <end position="307"/>
    </location>
</feature>
<keyword evidence="3" id="KW-1185">Reference proteome</keyword>
<proteinExistence type="predicted"/>
<dbReference type="VEuPathDB" id="FungiDB:SCODWIG_03184"/>
<feature type="compositionally biased region" description="Polar residues" evidence="1">
    <location>
        <begin position="274"/>
        <end position="290"/>
    </location>
</feature>
<reference evidence="3" key="1">
    <citation type="submission" date="2018-06" db="EMBL/GenBank/DDBJ databases">
        <authorList>
            <person name="Guldener U."/>
        </authorList>
    </citation>
    <scope>NUCLEOTIDE SEQUENCE [LARGE SCALE GENOMIC DNA]</scope>
    <source>
        <strain evidence="3">UTAD17</strain>
    </source>
</reference>
<evidence type="ECO:0000313" key="3">
    <source>
        <dbReference type="Proteomes" id="UP000262825"/>
    </source>
</evidence>
<evidence type="ECO:0000313" key="2">
    <source>
        <dbReference type="EMBL" id="SSD61423.1"/>
    </source>
</evidence>
<dbReference type="AlphaFoldDB" id="A0A376B9R2"/>
<dbReference type="Proteomes" id="UP000262825">
    <property type="component" value="Unassembled WGS sequence"/>
</dbReference>
<evidence type="ECO:0000256" key="1">
    <source>
        <dbReference type="SAM" id="MobiDB-lite"/>
    </source>
</evidence>
<sequence length="1079" mass="118610">MQTPTPTTTTLTSDTSFEFFSDANDNKNDSISRKFIAMEINYDDEEDDDDDSMKDSDCEYENEKENIIPRIKSVDSDLIITGTSNNNTTTVLSTKVGSNNSIKRRSTSSVGERKISMKNITNIVHNEQLSGNTNENNHSNNGLVINSPIFIKDVEEQVKEEVEYEESGSTTITSGVTTTNNGTSSTIVTNSITVTPTRNAHVSTISTGAHNSSSKKRWSTLSFRSENSFSSSSKKRYSSGTITTLGTSINNSTSTSNGTANTNASSNNNKRDSYTSGENANINKHSTNTPSSTKSKRFSTSSLQSLKKTSSTASSLKTFFSISSPSVEEQKVVPEVVITSDHHNISGGTASSNGFTATLVKNKKIVGNVDGINSKRINVTGKMKNAATINITGNNNGNTSVTNNAIKTNIRGIATKKSSIFRNTASNKKLGAENLSIDRENTTSYNTNRRLNQSPSLSSLGSIASGRSWKFWKRRSSVSNLYEAAHSDGNLNFQNDAAVSTTNDGANVFFVPATTIGNNTNPDNTLRHQHSQSMSNIPPSAKHKKSFSELKKQLFFNSGNNNNNNNATVAISNSNDNDCSTLVSSSSSTNTATNNSLKNRASSTSLRNRSSQASLRNRSSQASLRNRSSQASLRNRNSQTSLGLRNRTSNPSLKKLTSQINLNSGGNSNITPPNTPLSNSSTYSFNFGNSSNSNISLPIPDKASLEKIRMKLGSSTTNATASYNNSSISNGSDNTSMINNTSESIKLSVSTSTLNSTITSVSSSNNSFIVAMNNNNMAISEKAYQELQQLVDEKSYKLPKDVLDGDILYERGNTRVLFNPVKNKIYKLVAFDCTDHIMLPVIVNDIKISHKLMNETGSSIISKKWLIITKRRVTSTTNCTADQLDRTNLLDNDERDGHSCLLIIEMESRGKPLSQVLIEKPNVPSRTLSKIFWQLVNVLASWEVKYQFEHRDLNLDNILVDSNGKVTVIDYKLCKMGGDTQIYTRLDHPLFFIRSPHYDVYSELRQLEPYMLQNNTSNGAVTELIGWANVVWIKYILQQMVKSCKIRDKHYDVLCKWYAMILNHQGEILSCQDLKTHGK</sequence>
<accession>A0A376B9R2</accession>
<feature type="compositionally biased region" description="Low complexity" evidence="1">
    <location>
        <begin position="229"/>
        <end position="268"/>
    </location>
</feature>
<organism evidence="2 3">
    <name type="scientific">Saccharomycodes ludwigii</name>
    <dbReference type="NCBI Taxonomy" id="36035"/>
    <lineage>
        <taxon>Eukaryota</taxon>
        <taxon>Fungi</taxon>
        <taxon>Dikarya</taxon>
        <taxon>Ascomycota</taxon>
        <taxon>Saccharomycotina</taxon>
        <taxon>Saccharomycetes</taxon>
        <taxon>Saccharomycodales</taxon>
        <taxon>Saccharomycodaceae</taxon>
        <taxon>Saccharomycodes</taxon>
    </lineage>
</organism>
<dbReference type="EMBL" id="UFAJ01000696">
    <property type="protein sequence ID" value="SSD61423.1"/>
    <property type="molecule type" value="Genomic_DNA"/>
</dbReference>
<dbReference type="SUPFAM" id="SSF56112">
    <property type="entry name" value="Protein kinase-like (PK-like)"/>
    <property type="match status" value="1"/>
</dbReference>
<name>A0A376B9R2_9ASCO</name>
<protein>
    <submittedName>
        <fullName evidence="2">Uncharacterized protein</fullName>
    </submittedName>
</protein>